<dbReference type="OrthoDB" id="9801058at2"/>
<feature type="transmembrane region" description="Helical" evidence="8">
    <location>
        <begin position="142"/>
        <end position="169"/>
    </location>
</feature>
<comment type="similarity">
    <text evidence="2 8">Belongs to the 4-toluene sulfonate uptake permease (TSUP) (TC 2.A.102) family.</text>
</comment>
<keyword evidence="10" id="KW-1185">Reference proteome</keyword>
<keyword evidence="4 8" id="KW-1003">Cell membrane</keyword>
<feature type="transmembrane region" description="Helical" evidence="8">
    <location>
        <begin position="35"/>
        <end position="54"/>
    </location>
</feature>
<keyword evidence="6 8" id="KW-1133">Transmembrane helix</keyword>
<dbReference type="Proteomes" id="UP000290624">
    <property type="component" value="Unassembled WGS sequence"/>
</dbReference>
<keyword evidence="5 8" id="KW-0812">Transmembrane</keyword>
<evidence type="ECO:0000256" key="4">
    <source>
        <dbReference type="ARBA" id="ARBA00022475"/>
    </source>
</evidence>
<evidence type="ECO:0000256" key="3">
    <source>
        <dbReference type="ARBA" id="ARBA00022448"/>
    </source>
</evidence>
<evidence type="ECO:0000256" key="2">
    <source>
        <dbReference type="ARBA" id="ARBA00009142"/>
    </source>
</evidence>
<dbReference type="PANTHER" id="PTHR30269:SF23">
    <property type="entry name" value="MEMBRANE TRANSPORTER PROTEIN YDHB-RELATED"/>
    <property type="match status" value="1"/>
</dbReference>
<evidence type="ECO:0000256" key="5">
    <source>
        <dbReference type="ARBA" id="ARBA00022692"/>
    </source>
</evidence>
<organism evidence="9 10">
    <name type="scientific">Propioniciclava flava</name>
    <dbReference type="NCBI Taxonomy" id="2072026"/>
    <lineage>
        <taxon>Bacteria</taxon>
        <taxon>Bacillati</taxon>
        <taxon>Actinomycetota</taxon>
        <taxon>Actinomycetes</taxon>
        <taxon>Propionibacteriales</taxon>
        <taxon>Propionibacteriaceae</taxon>
        <taxon>Propioniciclava</taxon>
    </lineage>
</organism>
<proteinExistence type="inferred from homology"/>
<comment type="subcellular location">
    <subcellularLocation>
        <location evidence="1 8">Cell membrane</location>
        <topology evidence="1 8">Multi-pass membrane protein</topology>
    </subcellularLocation>
</comment>
<feature type="transmembrane region" description="Helical" evidence="8">
    <location>
        <begin position="181"/>
        <end position="202"/>
    </location>
</feature>
<feature type="transmembrane region" description="Helical" evidence="8">
    <location>
        <begin position="235"/>
        <end position="253"/>
    </location>
</feature>
<name>A0A4Q2EG34_9ACTN</name>
<evidence type="ECO:0000313" key="9">
    <source>
        <dbReference type="EMBL" id="RXW32219.1"/>
    </source>
</evidence>
<feature type="transmembrane region" description="Helical" evidence="8">
    <location>
        <begin position="61"/>
        <end position="81"/>
    </location>
</feature>
<dbReference type="InterPro" id="IPR052017">
    <property type="entry name" value="TSUP"/>
</dbReference>
<evidence type="ECO:0000256" key="8">
    <source>
        <dbReference type="RuleBase" id="RU363041"/>
    </source>
</evidence>
<dbReference type="PANTHER" id="PTHR30269">
    <property type="entry name" value="TRANSMEMBRANE PROTEIN YFCA"/>
    <property type="match status" value="1"/>
</dbReference>
<gene>
    <name evidence="9" type="ORF">C1706_09080</name>
</gene>
<protein>
    <recommendedName>
        <fullName evidence="8">Probable membrane transporter protein</fullName>
    </recommendedName>
</protein>
<dbReference type="GO" id="GO:0005886">
    <property type="term" value="C:plasma membrane"/>
    <property type="evidence" value="ECO:0007669"/>
    <property type="project" value="UniProtKB-SubCell"/>
</dbReference>
<accession>A0A4Q2EG34</accession>
<comment type="caution">
    <text evidence="9">The sequence shown here is derived from an EMBL/GenBank/DDBJ whole genome shotgun (WGS) entry which is preliminary data.</text>
</comment>
<evidence type="ECO:0000256" key="7">
    <source>
        <dbReference type="ARBA" id="ARBA00023136"/>
    </source>
</evidence>
<evidence type="ECO:0000313" key="10">
    <source>
        <dbReference type="Proteomes" id="UP000290624"/>
    </source>
</evidence>
<keyword evidence="3" id="KW-0813">Transport</keyword>
<evidence type="ECO:0000256" key="6">
    <source>
        <dbReference type="ARBA" id="ARBA00022989"/>
    </source>
</evidence>
<dbReference type="AlphaFoldDB" id="A0A4Q2EG34"/>
<feature type="transmembrane region" description="Helical" evidence="8">
    <location>
        <begin position="7"/>
        <end position="29"/>
    </location>
</feature>
<dbReference type="InterPro" id="IPR002781">
    <property type="entry name" value="TM_pro_TauE-like"/>
</dbReference>
<reference evidence="9 10" key="1">
    <citation type="submission" date="2018-01" db="EMBL/GenBank/DDBJ databases">
        <title>Lactibacter flavus gen. nov., sp. nov., a novel bacterium of the family Propionibacteriaceae isolated from raw milk and dairy products.</title>
        <authorList>
            <person name="Wenning M."/>
            <person name="Breitenwieser F."/>
            <person name="Huptas C."/>
            <person name="von Neubeck M."/>
            <person name="Busse H.-J."/>
            <person name="Scherer S."/>
        </authorList>
    </citation>
    <scope>NUCLEOTIDE SEQUENCE [LARGE SCALE GENOMIC DNA]</scope>
    <source>
        <strain evidence="9 10">VG341</strain>
    </source>
</reference>
<evidence type="ECO:0000256" key="1">
    <source>
        <dbReference type="ARBA" id="ARBA00004651"/>
    </source>
</evidence>
<keyword evidence="7 8" id="KW-0472">Membrane</keyword>
<sequence>MAAGAVIIGFSKTSFGGVAAIAVAVFAWGMPAKESTATVLLLLLVGDVVAVSRYRTVSWALLLRLLPSVLPGLALGALFMSVVDDVVMRRTIGGLLVVMVLLQLWQRRRRDSPHETAAMPALASADEASPQRLSPTPRWGRAVLTGGAAGFATMTANAAGPVMALYFLASRVDKARFIGTNAWFFFLVNLSKTPFTVGLGLYSPTNLTLVALLIPAVLLGTLAGVWVIGKVTQRQFEVVTITASGLASLALLLR</sequence>
<dbReference type="EMBL" id="PPCV01000005">
    <property type="protein sequence ID" value="RXW32219.1"/>
    <property type="molecule type" value="Genomic_DNA"/>
</dbReference>
<dbReference type="Pfam" id="PF01925">
    <property type="entry name" value="TauE"/>
    <property type="match status" value="1"/>
</dbReference>
<feature type="transmembrane region" description="Helical" evidence="8">
    <location>
        <begin position="209"/>
        <end position="229"/>
    </location>
</feature>